<evidence type="ECO:0000256" key="7">
    <source>
        <dbReference type="ARBA" id="ARBA00022989"/>
    </source>
</evidence>
<feature type="transmembrane region" description="Helical" evidence="14">
    <location>
        <begin position="187"/>
        <end position="210"/>
    </location>
</feature>
<evidence type="ECO:0000256" key="9">
    <source>
        <dbReference type="ARBA" id="ARBA00023065"/>
    </source>
</evidence>
<gene>
    <name evidence="15" type="ORF">HUK82_06395</name>
</gene>
<proteinExistence type="inferred from homology"/>
<evidence type="ECO:0000256" key="11">
    <source>
        <dbReference type="ARBA" id="ARBA00023201"/>
    </source>
</evidence>
<keyword evidence="4" id="KW-1003">Cell membrane</keyword>
<dbReference type="Pfam" id="PF00474">
    <property type="entry name" value="SSF"/>
    <property type="match status" value="1"/>
</dbReference>
<feature type="transmembrane region" description="Helical" evidence="14">
    <location>
        <begin position="305"/>
        <end position="333"/>
    </location>
</feature>
<keyword evidence="10 14" id="KW-0472">Membrane</keyword>
<feature type="transmembrane region" description="Helical" evidence="14">
    <location>
        <begin position="157"/>
        <end position="175"/>
    </location>
</feature>
<evidence type="ECO:0000256" key="2">
    <source>
        <dbReference type="ARBA" id="ARBA00006434"/>
    </source>
</evidence>
<comment type="subcellular location">
    <subcellularLocation>
        <location evidence="1">Cell membrane</location>
        <topology evidence="1">Multi-pass membrane protein</topology>
    </subcellularLocation>
</comment>
<dbReference type="InterPro" id="IPR050277">
    <property type="entry name" value="Sodium:Solute_Symporter"/>
</dbReference>
<dbReference type="InterPro" id="IPR001734">
    <property type="entry name" value="Na/solute_symporter"/>
</dbReference>
<keyword evidence="8" id="KW-0915">Sodium</keyword>
<dbReference type="AlphaFoldDB" id="A0A850P6C3"/>
<feature type="transmembrane region" description="Helical" evidence="14">
    <location>
        <begin position="72"/>
        <end position="91"/>
    </location>
</feature>
<evidence type="ECO:0000256" key="6">
    <source>
        <dbReference type="ARBA" id="ARBA00022847"/>
    </source>
</evidence>
<dbReference type="EMBL" id="JABXXR010000031">
    <property type="protein sequence ID" value="NVN40195.1"/>
    <property type="molecule type" value="Genomic_DNA"/>
</dbReference>
<feature type="transmembrane region" description="Helical" evidence="14">
    <location>
        <begin position="230"/>
        <end position="252"/>
    </location>
</feature>
<dbReference type="PANTHER" id="PTHR48086:SF3">
    <property type="entry name" value="SODIUM_PROLINE SYMPORTER"/>
    <property type="match status" value="1"/>
</dbReference>
<comment type="caution">
    <text evidence="15">The sequence shown here is derived from an EMBL/GenBank/DDBJ whole genome shotgun (WGS) entry which is preliminary data.</text>
</comment>
<keyword evidence="9" id="KW-0406">Ion transport</keyword>
<feature type="transmembrane region" description="Helical" evidence="14">
    <location>
        <begin position="436"/>
        <end position="452"/>
    </location>
</feature>
<organism evidence="15 16">
    <name type="scientific">Ameyamaea chiangmaiensis</name>
    <dbReference type="NCBI Taxonomy" id="442969"/>
    <lineage>
        <taxon>Bacteria</taxon>
        <taxon>Pseudomonadati</taxon>
        <taxon>Pseudomonadota</taxon>
        <taxon>Alphaproteobacteria</taxon>
        <taxon>Acetobacterales</taxon>
        <taxon>Acetobacteraceae</taxon>
        <taxon>Ameyamaea</taxon>
    </lineage>
</organism>
<keyword evidence="3" id="KW-0813">Transport</keyword>
<sequence>MKLLVFGLVLVLSLAVALFSRGGSRHDEVHDYFVASRQFGSLLLFFLSVGECYSLGVLTAFPGGVFVHGLSFAMWFMSYILLAFPIGYFLGPLIWRAAQRHDPVTLADLFRAHFGSRALEITVAATAILFLVPWGTIQFIGLAMVLQNLGIGLSPRVLMLGSLILSFVYTVMSGIRAPAYVSIVKDVLLIVAIVAVGLAAISRPGGWHAIRHAGEAMAATPLTAHELRFAFSSILFQALGLHIFPVGIASFFTARSAKTIQRAMVLMPLYMLMFPILIVVTLYARSVPGLVEQPNHVFIDVARTLLSPFALGLVAGGAALSGLIVLAGICLVIGPLFTRNILTSVPVARQKPVAQVVGLGYLVCSIIGAETVSSLAATMNNLTYFGITQFLPGILVIGRKMPVSARAVLLGIVAGDVVSIGLFIGNVDIVGLNDGFLGLIVNVAILSVSALMRRHPLRPA</sequence>
<evidence type="ECO:0000256" key="10">
    <source>
        <dbReference type="ARBA" id="ARBA00023136"/>
    </source>
</evidence>
<feature type="transmembrane region" description="Helical" evidence="14">
    <location>
        <begin position="353"/>
        <end position="376"/>
    </location>
</feature>
<accession>A0A850P6C3</accession>
<evidence type="ECO:0000256" key="14">
    <source>
        <dbReference type="SAM" id="Phobius"/>
    </source>
</evidence>
<feature type="transmembrane region" description="Helical" evidence="14">
    <location>
        <begin position="264"/>
        <end position="285"/>
    </location>
</feature>
<dbReference type="RefSeq" id="WP_176613168.1">
    <property type="nucleotide sequence ID" value="NZ_JABXXR010000031.1"/>
</dbReference>
<comment type="catalytic activity">
    <reaction evidence="12">
        <text>L-proline(in) + Na(+)(in) = L-proline(out) + Na(+)(out)</text>
        <dbReference type="Rhea" id="RHEA:28967"/>
        <dbReference type="ChEBI" id="CHEBI:29101"/>
        <dbReference type="ChEBI" id="CHEBI:60039"/>
    </reaction>
</comment>
<evidence type="ECO:0000256" key="13">
    <source>
        <dbReference type="RuleBase" id="RU362091"/>
    </source>
</evidence>
<evidence type="ECO:0000256" key="8">
    <source>
        <dbReference type="ARBA" id="ARBA00023053"/>
    </source>
</evidence>
<evidence type="ECO:0000256" key="1">
    <source>
        <dbReference type="ARBA" id="ARBA00004651"/>
    </source>
</evidence>
<dbReference type="PANTHER" id="PTHR48086">
    <property type="entry name" value="SODIUM/PROLINE SYMPORTER-RELATED"/>
    <property type="match status" value="1"/>
</dbReference>
<dbReference type="GO" id="GO:0005886">
    <property type="term" value="C:plasma membrane"/>
    <property type="evidence" value="ECO:0007669"/>
    <property type="project" value="UniProtKB-SubCell"/>
</dbReference>
<keyword evidence="16" id="KW-1185">Reference proteome</keyword>
<evidence type="ECO:0000256" key="3">
    <source>
        <dbReference type="ARBA" id="ARBA00022448"/>
    </source>
</evidence>
<feature type="transmembrane region" description="Helical" evidence="14">
    <location>
        <begin position="405"/>
        <end position="424"/>
    </location>
</feature>
<feature type="transmembrane region" description="Helical" evidence="14">
    <location>
        <begin position="382"/>
        <end position="398"/>
    </location>
</feature>
<protein>
    <submittedName>
        <fullName evidence="15">Sodium:solute symporter family protein</fullName>
    </submittedName>
</protein>
<evidence type="ECO:0000256" key="4">
    <source>
        <dbReference type="ARBA" id="ARBA00022475"/>
    </source>
</evidence>
<comment type="similarity">
    <text evidence="2 13">Belongs to the sodium:solute symporter (SSF) (TC 2.A.21) family.</text>
</comment>
<dbReference type="GO" id="GO:0015293">
    <property type="term" value="F:symporter activity"/>
    <property type="evidence" value="ECO:0007669"/>
    <property type="project" value="UniProtKB-KW"/>
</dbReference>
<name>A0A850P6C3_9PROT</name>
<keyword evidence="6" id="KW-0769">Symport</keyword>
<evidence type="ECO:0000313" key="15">
    <source>
        <dbReference type="EMBL" id="NVN40195.1"/>
    </source>
</evidence>
<dbReference type="Proteomes" id="UP000585665">
    <property type="component" value="Unassembled WGS sequence"/>
</dbReference>
<dbReference type="GO" id="GO:0006814">
    <property type="term" value="P:sodium ion transport"/>
    <property type="evidence" value="ECO:0007669"/>
    <property type="project" value="UniProtKB-KW"/>
</dbReference>
<evidence type="ECO:0000256" key="5">
    <source>
        <dbReference type="ARBA" id="ARBA00022692"/>
    </source>
</evidence>
<reference evidence="15 16" key="1">
    <citation type="submission" date="2020-06" db="EMBL/GenBank/DDBJ databases">
        <title>Description of novel acetic acid bacteria.</title>
        <authorList>
            <person name="Sombolestani A."/>
        </authorList>
    </citation>
    <scope>NUCLEOTIDE SEQUENCE [LARGE SCALE GENOMIC DNA]</scope>
    <source>
        <strain evidence="15 16">LMG 27010</strain>
    </source>
</reference>
<dbReference type="Gene3D" id="1.20.1730.10">
    <property type="entry name" value="Sodium/glucose cotransporter"/>
    <property type="match status" value="1"/>
</dbReference>
<feature type="transmembrane region" description="Helical" evidence="14">
    <location>
        <begin position="121"/>
        <end position="145"/>
    </location>
</feature>
<keyword evidence="5 14" id="KW-0812">Transmembrane</keyword>
<dbReference type="PROSITE" id="PS50283">
    <property type="entry name" value="NA_SOLUT_SYMP_3"/>
    <property type="match status" value="1"/>
</dbReference>
<evidence type="ECO:0000256" key="12">
    <source>
        <dbReference type="ARBA" id="ARBA00033708"/>
    </source>
</evidence>
<keyword evidence="7 14" id="KW-1133">Transmembrane helix</keyword>
<evidence type="ECO:0000313" key="16">
    <source>
        <dbReference type="Proteomes" id="UP000585665"/>
    </source>
</evidence>
<keyword evidence="11" id="KW-0739">Sodium transport</keyword>
<dbReference type="InterPro" id="IPR038377">
    <property type="entry name" value="Na/Glc_symporter_sf"/>
</dbReference>